<name>A0ABW1P8U8_9PSEU</name>
<dbReference type="EMBL" id="JBHSQO010000016">
    <property type="protein sequence ID" value="MFC6091197.1"/>
    <property type="molecule type" value="Genomic_DNA"/>
</dbReference>
<evidence type="ECO:0000259" key="1">
    <source>
        <dbReference type="PROSITE" id="PS50887"/>
    </source>
</evidence>
<dbReference type="InterPro" id="IPR029787">
    <property type="entry name" value="Nucleotide_cyclase"/>
</dbReference>
<evidence type="ECO:0000313" key="3">
    <source>
        <dbReference type="Proteomes" id="UP001596220"/>
    </source>
</evidence>
<dbReference type="NCBIfam" id="TIGR00254">
    <property type="entry name" value="GGDEF"/>
    <property type="match status" value="1"/>
</dbReference>
<dbReference type="SUPFAM" id="SSF55073">
    <property type="entry name" value="Nucleotide cyclase"/>
    <property type="match status" value="1"/>
</dbReference>
<dbReference type="CDD" id="cd01949">
    <property type="entry name" value="GGDEF"/>
    <property type="match status" value="1"/>
</dbReference>
<accession>A0ABW1P8U8</accession>
<dbReference type="Proteomes" id="UP001596220">
    <property type="component" value="Unassembled WGS sequence"/>
</dbReference>
<evidence type="ECO:0000313" key="2">
    <source>
        <dbReference type="EMBL" id="MFC6091197.1"/>
    </source>
</evidence>
<protein>
    <submittedName>
        <fullName evidence="2">GGDEF domain-containing protein</fullName>
    </submittedName>
</protein>
<dbReference type="PANTHER" id="PTHR45138:SF9">
    <property type="entry name" value="DIGUANYLATE CYCLASE DGCM-RELATED"/>
    <property type="match status" value="1"/>
</dbReference>
<feature type="domain" description="GGDEF" evidence="1">
    <location>
        <begin position="454"/>
        <end position="583"/>
    </location>
</feature>
<comment type="caution">
    <text evidence="2">The sequence shown here is derived from an EMBL/GenBank/DDBJ whole genome shotgun (WGS) entry which is preliminary data.</text>
</comment>
<gene>
    <name evidence="2" type="ORF">ACFP3R_18120</name>
</gene>
<dbReference type="PANTHER" id="PTHR45138">
    <property type="entry name" value="REGULATORY COMPONENTS OF SENSORY TRANSDUCTION SYSTEM"/>
    <property type="match status" value="1"/>
</dbReference>
<dbReference type="Gene3D" id="3.30.70.270">
    <property type="match status" value="1"/>
</dbReference>
<proteinExistence type="predicted"/>
<keyword evidence="3" id="KW-1185">Reference proteome</keyword>
<dbReference type="InterPro" id="IPR000160">
    <property type="entry name" value="GGDEF_dom"/>
</dbReference>
<dbReference type="PROSITE" id="PS50887">
    <property type="entry name" value="GGDEF"/>
    <property type="match status" value="1"/>
</dbReference>
<dbReference type="RefSeq" id="WP_380637394.1">
    <property type="nucleotide sequence ID" value="NZ_JBHSQO010000016.1"/>
</dbReference>
<dbReference type="SMART" id="SM00267">
    <property type="entry name" value="GGDEF"/>
    <property type="match status" value="1"/>
</dbReference>
<dbReference type="InterPro" id="IPR050469">
    <property type="entry name" value="Diguanylate_Cyclase"/>
</dbReference>
<dbReference type="Pfam" id="PF00990">
    <property type="entry name" value="GGDEF"/>
    <property type="match status" value="1"/>
</dbReference>
<dbReference type="InterPro" id="IPR043128">
    <property type="entry name" value="Rev_trsase/Diguanyl_cyclase"/>
</dbReference>
<sequence>MVQVRILVAERGSGRGVRVGRPASAWGWGSLHGEAVDEQGNVAPTLHEMSDAWLVGRASELVAVAQSSHLSDQLDAAHEVDDILAEAQGRGEPRIVGQLLRAAAVVRIVTPGLVDLSDSVLDEMLAHCRRHGLVVLEAEAHALRGRRYLLGGFEDKALTEVAGGLAMLEENLTPDPVMDKRTWDRLLASALQTTGLVLTQLGVYEMADEVLARAHNAIRDSANPHLIYVHLVNRARLLIGWGLRLERVDNLGEATERFATASAIATASELPFRESLHPGRRDRSAAEQVPVIGAAHALAKPGAGHISRLWTLRELAMYARELIIVSIALARCLEMEELPQQALQVLHDARGRLEHDTSEPTLMLCLTREFARMSGPRGERTISALQTYANALEVELWLMQEARTATLLTRRDHERLTRAHGAIAQQALQDPLTGLPNRRALDDRLDALISAQTHPMAIALVDLDGFKVVNDKYSHAEGDNVLRVIASTLRSALRGDDLVARYGGDEFVVLLPGAPLHAAEAALGRAVDAVAELPSDLSRGVTLSVGVISVRPLEAAHAALARADSAMYAAKRRGGCRVAAVEGEPSSEA</sequence>
<reference evidence="3" key="1">
    <citation type="journal article" date="2019" name="Int. J. Syst. Evol. Microbiol.">
        <title>The Global Catalogue of Microorganisms (GCM) 10K type strain sequencing project: providing services to taxonomists for standard genome sequencing and annotation.</title>
        <authorList>
            <consortium name="The Broad Institute Genomics Platform"/>
            <consortium name="The Broad Institute Genome Sequencing Center for Infectious Disease"/>
            <person name="Wu L."/>
            <person name="Ma J."/>
        </authorList>
    </citation>
    <scope>NUCLEOTIDE SEQUENCE [LARGE SCALE GENOMIC DNA]</scope>
    <source>
        <strain evidence="3">CGMCC 4.7246</strain>
    </source>
</reference>
<organism evidence="2 3">
    <name type="scientific">Saccharothrix lopnurensis</name>
    <dbReference type="NCBI Taxonomy" id="1670621"/>
    <lineage>
        <taxon>Bacteria</taxon>
        <taxon>Bacillati</taxon>
        <taxon>Actinomycetota</taxon>
        <taxon>Actinomycetes</taxon>
        <taxon>Pseudonocardiales</taxon>
        <taxon>Pseudonocardiaceae</taxon>
        <taxon>Saccharothrix</taxon>
    </lineage>
</organism>